<dbReference type="RefSeq" id="XP_036682066.1">
    <property type="nucleotide sequence ID" value="XM_036826171.1"/>
</dbReference>
<sequence>MSKELPPRPWGPSRGAPMPRGAWPTLPQRKARRSRACQKPAAAARWAFHPGLSAVLSRFPAGIRTPTEPPLLGGGVSRLAPARLLPRTEKALSARPGCPLTAASVVSGPCHGRLQQGAELRWGAGQENTNTGSPSRLGTPDSPSQVAASRTRGQEGPASSGGAPAHSGPLCAPSLSSCGGDNCGAVSRLWDCTLAGAQERRAGVRGEGLSVLSLAGVP</sequence>
<gene>
    <name evidence="3" type="primary">LOC118881348</name>
</gene>
<evidence type="ECO:0000313" key="2">
    <source>
        <dbReference type="Proteomes" id="UP000694857"/>
    </source>
</evidence>
<evidence type="ECO:0000313" key="3">
    <source>
        <dbReference type="RefSeq" id="XP_036682066.1"/>
    </source>
</evidence>
<protein>
    <submittedName>
        <fullName evidence="3">Uncharacterized protein LOC118881348</fullName>
    </submittedName>
</protein>
<feature type="region of interest" description="Disordered" evidence="1">
    <location>
        <begin position="1"/>
        <end position="38"/>
    </location>
</feature>
<dbReference type="GeneID" id="118881348"/>
<feature type="compositionally biased region" description="Polar residues" evidence="1">
    <location>
        <begin position="126"/>
        <end position="148"/>
    </location>
</feature>
<dbReference type="Proteomes" id="UP000694857">
    <property type="component" value="Chromosome 1"/>
</dbReference>
<dbReference type="AlphaFoldDB" id="A0A8B8VB42"/>
<keyword evidence="2" id="KW-1185">Reference proteome</keyword>
<evidence type="ECO:0000256" key="1">
    <source>
        <dbReference type="SAM" id="MobiDB-lite"/>
    </source>
</evidence>
<feature type="region of interest" description="Disordered" evidence="1">
    <location>
        <begin position="124"/>
        <end position="166"/>
    </location>
</feature>
<proteinExistence type="predicted"/>
<reference evidence="3" key="1">
    <citation type="submission" date="2025-08" db="UniProtKB">
        <authorList>
            <consortium name="RefSeq"/>
        </authorList>
    </citation>
    <scope>IDENTIFICATION</scope>
    <source>
        <tissue evidence="3">Epidermis and Blubber</tissue>
    </source>
</reference>
<dbReference type="KEGG" id="bmus:118881348"/>
<name>A0A8B8VB42_BALMU</name>
<organism evidence="2 3">
    <name type="scientific">Balaenoptera musculus</name>
    <name type="common">Blue whale</name>
    <dbReference type="NCBI Taxonomy" id="9771"/>
    <lineage>
        <taxon>Eukaryota</taxon>
        <taxon>Metazoa</taxon>
        <taxon>Chordata</taxon>
        <taxon>Craniata</taxon>
        <taxon>Vertebrata</taxon>
        <taxon>Euteleostomi</taxon>
        <taxon>Mammalia</taxon>
        <taxon>Eutheria</taxon>
        <taxon>Laurasiatheria</taxon>
        <taxon>Artiodactyla</taxon>
        <taxon>Whippomorpha</taxon>
        <taxon>Cetacea</taxon>
        <taxon>Mysticeti</taxon>
        <taxon>Balaenopteridae</taxon>
        <taxon>Balaenoptera</taxon>
    </lineage>
</organism>
<accession>A0A8B8VB42</accession>